<evidence type="ECO:0000313" key="2">
    <source>
        <dbReference type="Proteomes" id="UP000646745"/>
    </source>
</evidence>
<dbReference type="EMBL" id="BMZI01000002">
    <property type="protein sequence ID" value="GHB12355.1"/>
    <property type="molecule type" value="Genomic_DNA"/>
</dbReference>
<protein>
    <recommendedName>
        <fullName evidence="3">Type II toxin-antitoxin system YhaV family toxin</fullName>
    </recommendedName>
</protein>
<reference evidence="2" key="1">
    <citation type="journal article" date="2019" name="Int. J. Syst. Evol. Microbiol.">
        <title>The Global Catalogue of Microorganisms (GCM) 10K type strain sequencing project: providing services to taxonomists for standard genome sequencing and annotation.</title>
        <authorList>
            <consortium name="The Broad Institute Genomics Platform"/>
            <consortium name="The Broad Institute Genome Sequencing Center for Infectious Disease"/>
            <person name="Wu L."/>
            <person name="Ma J."/>
        </authorList>
    </citation>
    <scope>NUCLEOTIDE SEQUENCE [LARGE SCALE GENOMIC DNA]</scope>
    <source>
        <strain evidence="2">KCTC 32998</strain>
    </source>
</reference>
<evidence type="ECO:0000313" key="1">
    <source>
        <dbReference type="EMBL" id="GHB12355.1"/>
    </source>
</evidence>
<dbReference type="Proteomes" id="UP000646745">
    <property type="component" value="Unassembled WGS sequence"/>
</dbReference>
<dbReference type="Pfam" id="PF11663">
    <property type="entry name" value="Toxin_YhaV"/>
    <property type="match status" value="1"/>
</dbReference>
<evidence type="ECO:0008006" key="3">
    <source>
        <dbReference type="Google" id="ProtNLM"/>
    </source>
</evidence>
<dbReference type="InterPro" id="IPR021679">
    <property type="entry name" value="Toxin_endonuclease_YhaV"/>
</dbReference>
<sequence>MTSNPLVVNGWTLLAHPLFLDQVATLTDRVARLANKHPAEYHSRPAAKRLAAIIKLATRDIPHDPASPDYRQGKTLGSDYTHWRRAKFYQQYRLFFRYDLKSRVIIYAWVNDESTKRAFESKHDAYATFAKMLASGNPPDSWQMLYRMASAMSGSAFSE</sequence>
<comment type="caution">
    <text evidence="1">The sequence shown here is derived from an EMBL/GenBank/DDBJ whole genome shotgun (WGS) entry which is preliminary data.</text>
</comment>
<gene>
    <name evidence="1" type="ORF">GCM10009038_07660</name>
</gene>
<accession>A0ABQ3DTJ1</accession>
<proteinExistence type="predicted"/>
<name>A0ABQ3DTJ1_9GAMM</name>
<keyword evidence="2" id="KW-1185">Reference proteome</keyword>
<organism evidence="1 2">
    <name type="scientific">Salinicola rhizosphaerae</name>
    <dbReference type="NCBI Taxonomy" id="1443141"/>
    <lineage>
        <taxon>Bacteria</taxon>
        <taxon>Pseudomonadati</taxon>
        <taxon>Pseudomonadota</taxon>
        <taxon>Gammaproteobacteria</taxon>
        <taxon>Oceanospirillales</taxon>
        <taxon>Halomonadaceae</taxon>
        <taxon>Salinicola</taxon>
    </lineage>
</organism>
<dbReference type="RefSeq" id="WP_189443287.1">
    <property type="nucleotide sequence ID" value="NZ_BMZI01000002.1"/>
</dbReference>